<proteinExistence type="predicted"/>
<dbReference type="AlphaFoldDB" id="A0A0C2MIG7"/>
<evidence type="ECO:0008006" key="3">
    <source>
        <dbReference type="Google" id="ProtNLM"/>
    </source>
</evidence>
<dbReference type="EMBL" id="JWZT01003413">
    <property type="protein sequence ID" value="KII66891.1"/>
    <property type="molecule type" value="Genomic_DNA"/>
</dbReference>
<keyword evidence="2" id="KW-1185">Reference proteome</keyword>
<dbReference type="InterPro" id="IPR021109">
    <property type="entry name" value="Peptidase_aspartic_dom_sf"/>
</dbReference>
<evidence type="ECO:0000313" key="2">
    <source>
        <dbReference type="Proteomes" id="UP000031668"/>
    </source>
</evidence>
<protein>
    <recommendedName>
        <fullName evidence="3">Peptidase A2 domain-containing protein</fullName>
    </recommendedName>
</protein>
<gene>
    <name evidence="1" type="ORF">RF11_12118</name>
</gene>
<dbReference type="SUPFAM" id="SSF50630">
    <property type="entry name" value="Acid proteases"/>
    <property type="match status" value="1"/>
</dbReference>
<evidence type="ECO:0000313" key="1">
    <source>
        <dbReference type="EMBL" id="KII66891.1"/>
    </source>
</evidence>
<dbReference type="Proteomes" id="UP000031668">
    <property type="component" value="Unassembled WGS sequence"/>
</dbReference>
<organism evidence="1 2">
    <name type="scientific">Thelohanellus kitauei</name>
    <name type="common">Myxosporean</name>
    <dbReference type="NCBI Taxonomy" id="669202"/>
    <lineage>
        <taxon>Eukaryota</taxon>
        <taxon>Metazoa</taxon>
        <taxon>Cnidaria</taxon>
        <taxon>Myxozoa</taxon>
        <taxon>Myxosporea</taxon>
        <taxon>Bivalvulida</taxon>
        <taxon>Platysporina</taxon>
        <taxon>Myxobolidae</taxon>
        <taxon>Thelohanellus</taxon>
    </lineage>
</organism>
<comment type="caution">
    <text evidence="1">The sequence shown here is derived from an EMBL/GenBank/DDBJ whole genome shotgun (WGS) entry which is preliminary data.</text>
</comment>
<dbReference type="Pfam" id="PF13650">
    <property type="entry name" value="Asp_protease_2"/>
    <property type="match status" value="1"/>
</dbReference>
<dbReference type="OrthoDB" id="5983777at2759"/>
<dbReference type="Gene3D" id="2.40.70.10">
    <property type="entry name" value="Acid Proteases"/>
    <property type="match status" value="1"/>
</dbReference>
<reference evidence="1 2" key="1">
    <citation type="journal article" date="2014" name="Genome Biol. Evol.">
        <title>The genome of the myxosporean Thelohanellus kitauei shows adaptations to nutrient acquisition within its fish host.</title>
        <authorList>
            <person name="Yang Y."/>
            <person name="Xiong J."/>
            <person name="Zhou Z."/>
            <person name="Huo F."/>
            <person name="Miao W."/>
            <person name="Ran C."/>
            <person name="Liu Y."/>
            <person name="Zhang J."/>
            <person name="Feng J."/>
            <person name="Wang M."/>
            <person name="Wang M."/>
            <person name="Wang L."/>
            <person name="Yao B."/>
        </authorList>
    </citation>
    <scope>NUCLEOTIDE SEQUENCE [LARGE SCALE GENOMIC DNA]</scope>
    <source>
        <strain evidence="1">Wuqing</strain>
    </source>
</reference>
<name>A0A0C2MIG7_THEKT</name>
<sequence>MVINGVNVNMEMDTGATVSCIDQNVWEKLGSPRLSKTVPLRAFLNYKIPTLVETFVEAVFRNKKHRLPLVIIKGADKPICGLRWLRKFGFTLDKIQKIDETENDISAKFIKKYENEVSPNQIGIKTHKASIQLC</sequence>
<accession>A0A0C2MIG7</accession>